<evidence type="ECO:0000256" key="4">
    <source>
        <dbReference type="ARBA" id="ARBA00023027"/>
    </source>
</evidence>
<dbReference type="InterPro" id="IPR016160">
    <property type="entry name" value="Ald_DH_CS_CYS"/>
</dbReference>
<dbReference type="PROSITE" id="PS00070">
    <property type="entry name" value="ALDEHYDE_DEHYDR_CYS"/>
    <property type="match status" value="1"/>
</dbReference>
<feature type="compositionally biased region" description="Basic and acidic residues" evidence="9">
    <location>
        <begin position="1"/>
        <end position="19"/>
    </location>
</feature>
<dbReference type="Pfam" id="PF00171">
    <property type="entry name" value="Aldedh"/>
    <property type="match status" value="1"/>
</dbReference>
<dbReference type="eggNOG" id="COG0506">
    <property type="taxonomic scope" value="Bacteria"/>
</dbReference>
<dbReference type="InterPro" id="IPR016161">
    <property type="entry name" value="Ald_DH/histidinol_DH"/>
</dbReference>
<evidence type="ECO:0000256" key="7">
    <source>
        <dbReference type="PROSITE-ProRule" id="PRU10007"/>
    </source>
</evidence>
<dbReference type="InterPro" id="IPR015590">
    <property type="entry name" value="Aldehyde_DH_dom"/>
</dbReference>
<dbReference type="Gene3D" id="3.40.605.10">
    <property type="entry name" value="Aldehyde Dehydrogenase, Chain A, domain 1"/>
    <property type="match status" value="1"/>
</dbReference>
<protein>
    <recommendedName>
        <fullName evidence="2">L-glutamate gamma-semialdehyde dehydrogenase</fullName>
        <ecNumber evidence="2">1.2.1.88</ecNumber>
    </recommendedName>
</protein>
<proteinExistence type="inferred from homology"/>
<dbReference type="PIRSF" id="PIRSF000197">
    <property type="entry name" value="Bifunct_PutA"/>
    <property type="match status" value="1"/>
</dbReference>
<dbReference type="SUPFAM" id="SSF53720">
    <property type="entry name" value="ALDH-like"/>
    <property type="match status" value="1"/>
</dbReference>
<dbReference type="STRING" id="585530.HMPREF0183_2219"/>
<feature type="active site" evidence="6">
    <location>
        <position position="835"/>
    </location>
</feature>
<comment type="pathway">
    <text evidence="1">Amino-acid degradation; L-proline degradation into L-glutamate; L-glutamate from L-proline: step 2/2.</text>
</comment>
<keyword evidence="3 8" id="KW-0560">Oxidoreductase</keyword>
<dbReference type="GO" id="GO:0004657">
    <property type="term" value="F:proline dehydrogenase activity"/>
    <property type="evidence" value="ECO:0007669"/>
    <property type="project" value="InterPro"/>
</dbReference>
<dbReference type="Gene3D" id="3.40.309.10">
    <property type="entry name" value="Aldehyde Dehydrogenase, Chain A, domain 2"/>
    <property type="match status" value="1"/>
</dbReference>
<dbReference type="Proteomes" id="UP000005714">
    <property type="component" value="Unassembled WGS sequence"/>
</dbReference>
<feature type="domain" description="Aldehyde dehydrogenase" evidence="10">
    <location>
        <begin position="601"/>
        <end position="1020"/>
    </location>
</feature>
<dbReference type="Gene3D" id="3.20.20.220">
    <property type="match status" value="1"/>
</dbReference>
<dbReference type="InterPro" id="IPR016162">
    <property type="entry name" value="Ald_DH_N"/>
</dbReference>
<dbReference type="PROSITE" id="PS00687">
    <property type="entry name" value="ALDEHYDE_DEHYDR_GLU"/>
    <property type="match status" value="1"/>
</dbReference>
<dbReference type="eggNOG" id="COG1012">
    <property type="taxonomic scope" value="Bacteria"/>
</dbReference>
<dbReference type="InterPro" id="IPR016163">
    <property type="entry name" value="Ald_DH_C"/>
</dbReference>
<organism evidence="12 13">
    <name type="scientific">Brevibacterium mcbrellneri ATCC 49030</name>
    <dbReference type="NCBI Taxonomy" id="585530"/>
    <lineage>
        <taxon>Bacteria</taxon>
        <taxon>Bacillati</taxon>
        <taxon>Actinomycetota</taxon>
        <taxon>Actinomycetes</taxon>
        <taxon>Micrococcales</taxon>
        <taxon>Brevibacteriaceae</taxon>
        <taxon>Brevibacterium</taxon>
    </lineage>
</organism>
<comment type="catalytic activity">
    <reaction evidence="5">
        <text>L-glutamate 5-semialdehyde + NAD(+) + H2O = L-glutamate + NADH + 2 H(+)</text>
        <dbReference type="Rhea" id="RHEA:30235"/>
        <dbReference type="ChEBI" id="CHEBI:15377"/>
        <dbReference type="ChEBI" id="CHEBI:15378"/>
        <dbReference type="ChEBI" id="CHEBI:29985"/>
        <dbReference type="ChEBI" id="CHEBI:57540"/>
        <dbReference type="ChEBI" id="CHEBI:57945"/>
        <dbReference type="ChEBI" id="CHEBI:58066"/>
        <dbReference type="EC" id="1.2.1.88"/>
    </reaction>
</comment>
<evidence type="ECO:0000259" key="11">
    <source>
        <dbReference type="Pfam" id="PF01619"/>
    </source>
</evidence>
<dbReference type="SUPFAM" id="SSF51730">
    <property type="entry name" value="FAD-linked oxidoreductase"/>
    <property type="match status" value="1"/>
</dbReference>
<evidence type="ECO:0000313" key="12">
    <source>
        <dbReference type="EMBL" id="EFG46497.1"/>
    </source>
</evidence>
<evidence type="ECO:0000256" key="5">
    <source>
        <dbReference type="ARBA" id="ARBA00048142"/>
    </source>
</evidence>
<reference evidence="12 13" key="1">
    <citation type="submission" date="2010-04" db="EMBL/GenBank/DDBJ databases">
        <authorList>
            <person name="Qin X."/>
            <person name="Bachman B."/>
            <person name="Battles P."/>
            <person name="Bell A."/>
            <person name="Bess C."/>
            <person name="Bickham C."/>
            <person name="Chaboub L."/>
            <person name="Chen D."/>
            <person name="Coyle M."/>
            <person name="Deiros D.R."/>
            <person name="Dinh H."/>
            <person name="Forbes L."/>
            <person name="Fowler G."/>
            <person name="Francisco L."/>
            <person name="Fu Q."/>
            <person name="Gubbala S."/>
            <person name="Hale W."/>
            <person name="Han Y."/>
            <person name="Hemphill L."/>
            <person name="Highlander S.K."/>
            <person name="Hirani K."/>
            <person name="Hogues M."/>
            <person name="Jackson L."/>
            <person name="Jakkamsetti A."/>
            <person name="Javaid M."/>
            <person name="Jiang H."/>
            <person name="Korchina V."/>
            <person name="Kovar C."/>
            <person name="Lara F."/>
            <person name="Lee S."/>
            <person name="Mata R."/>
            <person name="Mathew T."/>
            <person name="Moen C."/>
            <person name="Morales K."/>
            <person name="Munidasa M."/>
            <person name="Nazareth L."/>
            <person name="Ngo R."/>
            <person name="Nguyen L."/>
            <person name="Okwuonu G."/>
            <person name="Ongeri F."/>
            <person name="Patil S."/>
            <person name="Petrosino J."/>
            <person name="Pham C."/>
            <person name="Pham P."/>
            <person name="Pu L.-L."/>
            <person name="Puazo M."/>
            <person name="Raj R."/>
            <person name="Reid J."/>
            <person name="Rouhana J."/>
            <person name="Saada N."/>
            <person name="Shang Y."/>
            <person name="Simmons D."/>
            <person name="Thornton R."/>
            <person name="Warren J."/>
            <person name="Weissenberger G."/>
            <person name="Zhang J."/>
            <person name="Zhang L."/>
            <person name="Zhou C."/>
            <person name="Zhu D."/>
            <person name="Muzny D."/>
            <person name="Worley K."/>
            <person name="Gibbs R."/>
        </authorList>
    </citation>
    <scope>NUCLEOTIDE SEQUENCE [LARGE SCALE GENOMIC DNA]</scope>
    <source>
        <strain evidence="12 13">ATCC 49030</strain>
    </source>
</reference>
<evidence type="ECO:0000256" key="9">
    <source>
        <dbReference type="SAM" id="MobiDB-lite"/>
    </source>
</evidence>
<evidence type="ECO:0000256" key="8">
    <source>
        <dbReference type="RuleBase" id="RU003345"/>
    </source>
</evidence>
<feature type="region of interest" description="Disordered" evidence="9">
    <location>
        <begin position="1"/>
        <end position="32"/>
    </location>
</feature>
<feature type="region of interest" description="Disordered" evidence="9">
    <location>
        <begin position="512"/>
        <end position="569"/>
    </location>
</feature>
<feature type="compositionally biased region" description="Low complexity" evidence="9">
    <location>
        <begin position="67"/>
        <end position="82"/>
    </location>
</feature>
<dbReference type="InterPro" id="IPR050485">
    <property type="entry name" value="Proline_metab_enzyme"/>
</dbReference>
<feature type="compositionally biased region" description="Polar residues" evidence="9">
    <location>
        <begin position="541"/>
        <end position="562"/>
    </location>
</feature>
<dbReference type="PANTHER" id="PTHR42862:SF1">
    <property type="entry name" value="DELTA-1-PYRROLINE-5-CARBOXYLATE DEHYDROGENASE 2, ISOFORM A-RELATED"/>
    <property type="match status" value="1"/>
</dbReference>
<evidence type="ECO:0000256" key="3">
    <source>
        <dbReference type="ARBA" id="ARBA00023002"/>
    </source>
</evidence>
<dbReference type="Pfam" id="PF01619">
    <property type="entry name" value="Pro_dh"/>
    <property type="match status" value="1"/>
</dbReference>
<dbReference type="EMBL" id="ADNU01000074">
    <property type="protein sequence ID" value="EFG46497.1"/>
    <property type="molecule type" value="Genomic_DNA"/>
</dbReference>
<feature type="region of interest" description="Disordered" evidence="9">
    <location>
        <begin position="54"/>
        <end position="86"/>
    </location>
</feature>
<name>D4YQK9_9MICO</name>
<sequence>MPRDPHKVPTDHANSEANRELGGATTTDLDELANKAVDRVRRWLRLSTAKPAKPAKSGWLAAKSGQSLNSGSPRRSSPRNASTQALKQEQRLAAVLSDLNGLPFTSGFVDRVIRIEDTKAAARALTEVARLTPESMSLADRAQIQAGAALATTMPDLVIPAARARLRNMVGHMVVDARPEQFGKTVATLKRGGHRLNINLLGEAVLGEEEADNHLEQTHDLLARDDVDYVSIKVSSVASRINMWSYDETVTYVVDRLRPLYRQAMEQAGSEEEAARGAKFINLDMEEYNDLNLTIDVFMRLLSEEEFHQLSAGIVIQAYLPDALPAIQRLSEFARTRVEAGGAEIKVRLVKGANLAMERVHAELANWPLTVNPSKQATDANYKRILHWTLTPENTSGLRLGVAGHNLFDIAFAHELSVARGLTDRVEFEMLQGMATKQAEVISADVGDLLLYVPAVHPDQFDAAVSYLVRRLEENTSPQNFMASIFEIANGSPAFQKEEARFRASVDDLGELLAKGEPPTPNREQDRWKEGAGVGEPGSTAGASETSPANTSPADTTPSSFRNEPDTDISLPVNQAWVRDFMEKSSAPGWLDEQPQAQPFTSVEDVNRCVETARDQHEWRAMSPTARLEVLDRAADIFAAKRGQFLSVMAHEAGKTLAQSDPEVSEAIDFIRYYARQACELERIQERDGVHFEPDRVIVVTPPWNFPVAIPTGGAVAALAVGASAILKPAGAVARCGALIAECLWEAGVPKSALQLAPSMEGDLGRALIGHEAVDRVILTGASETAELFKSFRPGLQVNAETSGKNAIVITPSADRDLAVADLVYSAFGHAGQKCSASSLGIMVGSVYESERYRKQLVDAAQSLVVDVPTNLRAEMGPLTVDASDKLLRALTQLEEGEEWLVEPRRLDGSGRLWSPGVKTGVKPGSFFHLTECFGPVLGLMRADSLDHAIELQNAVDYGLTAGIHSLDTAEVETWLDRVDAGNLYVNRSITGAIVERQPFGGWKKSTAGLGSKAGGPNYLMMLGAWTDKAATSVEATSAWVDRALESDREAWDTEFGVAHDPNGFEAEANILRYRPCPVILRVGAGASGGAGGTAPAGAAGAGISGAGDTAEVAAGLEAQMRRCALAATRVGAPVEWSVDADVFPQVKGVIEKLRADVEDGSMAPEVDVSDVATFTARLDAVSDPMGVRVRMIGEVPQELVEVAARHINVTLVTDPVTVSGRVEQRYYMREQAVSMTMHRFGNPDRDFQELAKRLR</sequence>
<gene>
    <name evidence="12" type="ORF">HMPREF0183_2219</name>
</gene>
<dbReference type="AlphaFoldDB" id="D4YQK9"/>
<dbReference type="RefSeq" id="WP_005886031.1">
    <property type="nucleotide sequence ID" value="NZ_ADNU01000074.1"/>
</dbReference>
<evidence type="ECO:0000259" key="10">
    <source>
        <dbReference type="Pfam" id="PF00171"/>
    </source>
</evidence>
<comment type="similarity">
    <text evidence="8">Belongs to the aldehyde dehydrogenase family.</text>
</comment>
<dbReference type="GO" id="GO:0010133">
    <property type="term" value="P:L-proline catabolic process to L-glutamate"/>
    <property type="evidence" value="ECO:0007669"/>
    <property type="project" value="InterPro"/>
</dbReference>
<dbReference type="GO" id="GO:0003842">
    <property type="term" value="F:L-glutamate gamma-semialdehyde dehydrogenase activity"/>
    <property type="evidence" value="ECO:0007669"/>
    <property type="project" value="UniProtKB-EC"/>
</dbReference>
<dbReference type="InterPro" id="IPR025703">
    <property type="entry name" value="Bifunct_PutA"/>
</dbReference>
<dbReference type="GO" id="GO:0009898">
    <property type="term" value="C:cytoplasmic side of plasma membrane"/>
    <property type="evidence" value="ECO:0007669"/>
    <property type="project" value="TreeGrafter"/>
</dbReference>
<dbReference type="InterPro" id="IPR029510">
    <property type="entry name" value="Ald_DH_CS_GLU"/>
</dbReference>
<dbReference type="EC" id="1.2.1.88" evidence="2"/>
<keyword evidence="4" id="KW-0520">NAD</keyword>
<dbReference type="InterPro" id="IPR002872">
    <property type="entry name" value="Proline_DH_dom"/>
</dbReference>
<dbReference type="OrthoDB" id="9812625at2"/>
<evidence type="ECO:0000313" key="13">
    <source>
        <dbReference type="Proteomes" id="UP000005714"/>
    </source>
</evidence>
<accession>D4YQK9</accession>
<feature type="domain" description="Proline dehydrogenase" evidence="11">
    <location>
        <begin position="184"/>
        <end position="483"/>
    </location>
</feature>
<dbReference type="PANTHER" id="PTHR42862">
    <property type="entry name" value="DELTA-1-PYRROLINE-5-CARBOXYLATE DEHYDROGENASE 1, ISOFORM A-RELATED"/>
    <property type="match status" value="1"/>
</dbReference>
<evidence type="ECO:0000256" key="6">
    <source>
        <dbReference type="PIRSR" id="PIRSR000197-1"/>
    </source>
</evidence>
<keyword evidence="13" id="KW-1185">Reference proteome</keyword>
<feature type="active site" evidence="6 7">
    <location>
        <position position="801"/>
    </location>
</feature>
<evidence type="ECO:0000256" key="2">
    <source>
        <dbReference type="ARBA" id="ARBA00012884"/>
    </source>
</evidence>
<evidence type="ECO:0000256" key="1">
    <source>
        <dbReference type="ARBA" id="ARBA00004786"/>
    </source>
</evidence>
<comment type="caution">
    <text evidence="12">The sequence shown here is derived from an EMBL/GenBank/DDBJ whole genome shotgun (WGS) entry which is preliminary data.</text>
</comment>
<dbReference type="GO" id="GO:0003700">
    <property type="term" value="F:DNA-binding transcription factor activity"/>
    <property type="evidence" value="ECO:0007669"/>
    <property type="project" value="InterPro"/>
</dbReference>
<dbReference type="InterPro" id="IPR029041">
    <property type="entry name" value="FAD-linked_oxidoreductase-like"/>
</dbReference>